<organism evidence="2 3">
    <name type="scientific">Catenovulum sediminis</name>
    <dbReference type="NCBI Taxonomy" id="1740262"/>
    <lineage>
        <taxon>Bacteria</taxon>
        <taxon>Pseudomonadati</taxon>
        <taxon>Pseudomonadota</taxon>
        <taxon>Gammaproteobacteria</taxon>
        <taxon>Alteromonadales</taxon>
        <taxon>Alteromonadaceae</taxon>
        <taxon>Catenovulum</taxon>
    </lineage>
</organism>
<dbReference type="RefSeq" id="WP_143870587.1">
    <property type="nucleotide sequence ID" value="NZ_CP041660.1"/>
</dbReference>
<comment type="caution">
    <text evidence="2">The sequence shown here is derived from an EMBL/GenBank/DDBJ whole genome shotgun (WGS) entry which is preliminary data.</text>
</comment>
<dbReference type="PROSITE" id="PS00372">
    <property type="entry name" value="PTS_EIIA_TYPE_2_HIS"/>
    <property type="match status" value="1"/>
</dbReference>
<dbReference type="SUPFAM" id="SSF55804">
    <property type="entry name" value="Phoshotransferase/anion transport protein"/>
    <property type="match status" value="1"/>
</dbReference>
<dbReference type="PANTHER" id="PTHR47738">
    <property type="entry name" value="PTS SYSTEM FRUCTOSE-LIKE EIIA COMPONENT-RELATED"/>
    <property type="match status" value="1"/>
</dbReference>
<dbReference type="InterPro" id="IPR006320">
    <property type="entry name" value="PTS_Nitro_regul"/>
</dbReference>
<sequence length="148" mass="16114">MDIQSFLTPGCTECAVSVTSKKRLIEHISQIAAKNSSELTEQDILDALMNRERVGSTGIGNGIALPHGRLNKATQAIAVLITTETPIDFDAIDNQPVNVFFALLVPEGQCNEHLKSLAAVAQKLSDKSILKRIRTAQNNQELYLAITE</sequence>
<dbReference type="Gene3D" id="3.40.930.10">
    <property type="entry name" value="Mannitol-specific EII, Chain A"/>
    <property type="match status" value="1"/>
</dbReference>
<accession>A0ABV1RK24</accession>
<gene>
    <name evidence="2" type="primary">ptsN</name>
    <name evidence="2" type="ORF">ABS311_15550</name>
</gene>
<dbReference type="PANTHER" id="PTHR47738:SF1">
    <property type="entry name" value="NITROGEN REGULATORY PROTEIN"/>
    <property type="match status" value="1"/>
</dbReference>
<dbReference type="InterPro" id="IPR016152">
    <property type="entry name" value="PTrfase/Anion_transptr"/>
</dbReference>
<dbReference type="CDD" id="cd00211">
    <property type="entry name" value="PTS_IIA_fru"/>
    <property type="match status" value="1"/>
</dbReference>
<evidence type="ECO:0000259" key="1">
    <source>
        <dbReference type="PROSITE" id="PS51094"/>
    </source>
</evidence>
<evidence type="ECO:0000313" key="3">
    <source>
        <dbReference type="Proteomes" id="UP001467690"/>
    </source>
</evidence>
<dbReference type="InterPro" id="IPR002178">
    <property type="entry name" value="PTS_EIIA_type-2_dom"/>
</dbReference>
<feature type="domain" description="PTS EIIA type-2" evidence="1">
    <location>
        <begin position="5"/>
        <end position="148"/>
    </location>
</feature>
<proteinExistence type="predicted"/>
<dbReference type="Proteomes" id="UP001467690">
    <property type="component" value="Unassembled WGS sequence"/>
</dbReference>
<evidence type="ECO:0000313" key="2">
    <source>
        <dbReference type="EMBL" id="MER2493294.1"/>
    </source>
</evidence>
<protein>
    <submittedName>
        <fullName evidence="2">PTS IIA-like nitrogen regulatory protein PtsN</fullName>
    </submittedName>
</protein>
<reference evidence="2 3" key="1">
    <citation type="submission" date="2024-06" db="EMBL/GenBank/DDBJ databases">
        <authorList>
            <person name="Chen R.Y."/>
        </authorList>
    </citation>
    <scope>NUCLEOTIDE SEQUENCE [LARGE SCALE GENOMIC DNA]</scope>
    <source>
        <strain evidence="2 3">D2</strain>
    </source>
</reference>
<dbReference type="EMBL" id="JBELOE010000259">
    <property type="protein sequence ID" value="MER2493294.1"/>
    <property type="molecule type" value="Genomic_DNA"/>
</dbReference>
<dbReference type="NCBIfam" id="TIGR01419">
    <property type="entry name" value="nitro_reg_IIA"/>
    <property type="match status" value="1"/>
</dbReference>
<dbReference type="InterPro" id="IPR051541">
    <property type="entry name" value="PTS_SugarTrans_NitroReg"/>
</dbReference>
<name>A0ABV1RK24_9ALTE</name>
<keyword evidence="3" id="KW-1185">Reference proteome</keyword>
<dbReference type="Pfam" id="PF00359">
    <property type="entry name" value="PTS_EIIA_2"/>
    <property type="match status" value="1"/>
</dbReference>
<dbReference type="PROSITE" id="PS51094">
    <property type="entry name" value="PTS_EIIA_TYPE_2"/>
    <property type="match status" value="1"/>
</dbReference>